<name>A0A558BRY0_9BACT</name>
<comment type="caution">
    <text evidence="1">The sequence shown here is derived from an EMBL/GenBank/DDBJ whole genome shotgun (WGS) entry which is preliminary data.</text>
</comment>
<dbReference type="EMBL" id="VMRJ01000004">
    <property type="protein sequence ID" value="TVT39261.1"/>
    <property type="molecule type" value="Genomic_DNA"/>
</dbReference>
<accession>A0A558BRY0</accession>
<proteinExistence type="predicted"/>
<evidence type="ECO:0000313" key="1">
    <source>
        <dbReference type="EMBL" id="TVT39261.1"/>
    </source>
</evidence>
<evidence type="ECO:0000313" key="2">
    <source>
        <dbReference type="Proteomes" id="UP000317624"/>
    </source>
</evidence>
<protein>
    <submittedName>
        <fullName evidence="1">Uncharacterized protein</fullName>
    </submittedName>
</protein>
<sequence>MAFLEFTLPSGVATIINTDQIVSIAKDQDAQRKKDSSLEYIITMSDNSIVLLTKDDYEGLRNFLEVTDLSAIANNENMKRILNRN</sequence>
<gene>
    <name evidence="1" type="ORF">FNT36_16520</name>
</gene>
<dbReference type="AlphaFoldDB" id="A0A558BRY0"/>
<reference evidence="1 2" key="1">
    <citation type="submission" date="2019-07" db="EMBL/GenBank/DDBJ databases">
        <title>Hymenobacter sp. straun FUR1 Genome sequencing and assembly.</title>
        <authorList>
            <person name="Chhetri G."/>
        </authorList>
    </citation>
    <scope>NUCLEOTIDE SEQUENCE [LARGE SCALE GENOMIC DNA]</scope>
    <source>
        <strain evidence="1 2">Fur1</strain>
    </source>
</reference>
<organism evidence="1 2">
    <name type="scientific">Hymenobacter setariae</name>
    <dbReference type="NCBI Taxonomy" id="2594794"/>
    <lineage>
        <taxon>Bacteria</taxon>
        <taxon>Pseudomonadati</taxon>
        <taxon>Bacteroidota</taxon>
        <taxon>Cytophagia</taxon>
        <taxon>Cytophagales</taxon>
        <taxon>Hymenobacteraceae</taxon>
        <taxon>Hymenobacter</taxon>
    </lineage>
</organism>
<keyword evidence="2" id="KW-1185">Reference proteome</keyword>
<dbReference type="Proteomes" id="UP000317624">
    <property type="component" value="Unassembled WGS sequence"/>
</dbReference>